<evidence type="ECO:0000313" key="7">
    <source>
        <dbReference type="Ensembl" id="ENSEBUP00000008337.1"/>
    </source>
</evidence>
<dbReference type="PANTHER" id="PTHR46426:SF1">
    <property type="entry name" value="PROTEIN DISULFIDE-ISOMERASE TMX3"/>
    <property type="match status" value="1"/>
</dbReference>
<protein>
    <submittedName>
        <fullName evidence="7">Uncharacterized protein</fullName>
    </submittedName>
</protein>
<comment type="subcellular location">
    <subcellularLocation>
        <location evidence="1">Membrane</location>
        <topology evidence="1">Single-pass membrane protein</topology>
    </subcellularLocation>
</comment>
<keyword evidence="4 6" id="KW-0472">Membrane</keyword>
<dbReference type="Ensembl" id="ENSEBUT00000008837.1">
    <property type="protein sequence ID" value="ENSEBUP00000008337.1"/>
    <property type="gene ID" value="ENSEBUG00000005404.1"/>
</dbReference>
<reference evidence="7" key="1">
    <citation type="submission" date="2025-08" db="UniProtKB">
        <authorList>
            <consortium name="Ensembl"/>
        </authorList>
    </citation>
    <scope>IDENTIFICATION</scope>
</reference>
<name>A0A8C4Q102_EPTBU</name>
<keyword evidence="2 6" id="KW-0812">Transmembrane</keyword>
<dbReference type="GO" id="GO:0005783">
    <property type="term" value="C:endoplasmic reticulum"/>
    <property type="evidence" value="ECO:0007669"/>
    <property type="project" value="TreeGrafter"/>
</dbReference>
<proteinExistence type="predicted"/>
<organism evidence="7 8">
    <name type="scientific">Eptatretus burgeri</name>
    <name type="common">Inshore hagfish</name>
    <dbReference type="NCBI Taxonomy" id="7764"/>
    <lineage>
        <taxon>Eukaryota</taxon>
        <taxon>Metazoa</taxon>
        <taxon>Chordata</taxon>
        <taxon>Craniata</taxon>
        <taxon>Vertebrata</taxon>
        <taxon>Cyclostomata</taxon>
        <taxon>Myxini</taxon>
        <taxon>Myxiniformes</taxon>
        <taxon>Myxinidae</taxon>
        <taxon>Eptatretinae</taxon>
        <taxon>Eptatretus</taxon>
    </lineage>
</organism>
<keyword evidence="8" id="KW-1185">Reference proteome</keyword>
<evidence type="ECO:0000256" key="1">
    <source>
        <dbReference type="ARBA" id="ARBA00004167"/>
    </source>
</evidence>
<evidence type="ECO:0000256" key="5">
    <source>
        <dbReference type="SAM" id="MobiDB-lite"/>
    </source>
</evidence>
<dbReference type="GO" id="GO:0009986">
    <property type="term" value="C:cell surface"/>
    <property type="evidence" value="ECO:0007669"/>
    <property type="project" value="TreeGrafter"/>
</dbReference>
<evidence type="ECO:0000256" key="2">
    <source>
        <dbReference type="ARBA" id="ARBA00022692"/>
    </source>
</evidence>
<dbReference type="PANTHER" id="PTHR46426">
    <property type="entry name" value="PROTEIN DISULFIDE-ISOMERASE TMX3"/>
    <property type="match status" value="1"/>
</dbReference>
<feature type="region of interest" description="Disordered" evidence="5">
    <location>
        <begin position="142"/>
        <end position="189"/>
    </location>
</feature>
<feature type="compositionally biased region" description="Basic and acidic residues" evidence="5">
    <location>
        <begin position="179"/>
        <end position="189"/>
    </location>
</feature>
<dbReference type="AlphaFoldDB" id="A0A8C4Q102"/>
<dbReference type="GO" id="GO:0016020">
    <property type="term" value="C:membrane"/>
    <property type="evidence" value="ECO:0007669"/>
    <property type="project" value="UniProtKB-SubCell"/>
</dbReference>
<evidence type="ECO:0000256" key="6">
    <source>
        <dbReference type="SAM" id="Phobius"/>
    </source>
</evidence>
<dbReference type="Proteomes" id="UP000694388">
    <property type="component" value="Unplaced"/>
</dbReference>
<reference evidence="7" key="2">
    <citation type="submission" date="2025-09" db="UniProtKB">
        <authorList>
            <consortium name="Ensembl"/>
        </authorList>
    </citation>
    <scope>IDENTIFICATION</scope>
</reference>
<feature type="transmembrane region" description="Helical" evidence="6">
    <location>
        <begin position="86"/>
        <end position="109"/>
    </location>
</feature>
<sequence>MEGADHINSLLMSRLVSPCLVLVNTTTMEYVVPEKDPTSPQGLLLLLFKFRARTLQAFGGNGMYYFVKRIFYDAYMVMASVFQHSVLLGCFLYGTPITVLVLICCIRLWMRPTSRPHQQAAFVKEAVPRPAGDKADCMEASAGIGEQGLEESRGDSEEEEDASMEETVGFEAEEESMDEEKKKKETAHAEVHKLKCLDQHQTDKEVMRIASVQDKPVAEKKND</sequence>
<evidence type="ECO:0000313" key="8">
    <source>
        <dbReference type="Proteomes" id="UP000694388"/>
    </source>
</evidence>
<dbReference type="InterPro" id="IPR052250">
    <property type="entry name" value="PDI_TMX3"/>
</dbReference>
<accession>A0A8C4Q102</accession>
<evidence type="ECO:0000256" key="3">
    <source>
        <dbReference type="ARBA" id="ARBA00022989"/>
    </source>
</evidence>
<keyword evidence="3 6" id="KW-1133">Transmembrane helix</keyword>
<evidence type="ECO:0000256" key="4">
    <source>
        <dbReference type="ARBA" id="ARBA00023136"/>
    </source>
</evidence>